<reference evidence="6 7" key="1">
    <citation type="journal article" date="2018" name="Gigascience">
        <title>Genomes of trombidid mites reveal novel predicted allergens and laterally-transferred genes associated with secondary metabolism.</title>
        <authorList>
            <person name="Dong X."/>
            <person name="Chaisiri K."/>
            <person name="Xia D."/>
            <person name="Armstrong S.D."/>
            <person name="Fang Y."/>
            <person name="Donnelly M.J."/>
            <person name="Kadowaki T."/>
            <person name="McGarry J.W."/>
            <person name="Darby A.C."/>
            <person name="Makepeace B.L."/>
        </authorList>
    </citation>
    <scope>NUCLEOTIDE SEQUENCE [LARGE SCALE GENOMIC DNA]</scope>
    <source>
        <strain evidence="6">UoL-UT</strain>
    </source>
</reference>
<dbReference type="InterPro" id="IPR013783">
    <property type="entry name" value="Ig-like_fold"/>
</dbReference>
<evidence type="ECO:0000259" key="5">
    <source>
        <dbReference type="PROSITE" id="PS50835"/>
    </source>
</evidence>
<dbReference type="InterPro" id="IPR003599">
    <property type="entry name" value="Ig_sub"/>
</dbReference>
<dbReference type="AlphaFoldDB" id="A0A443SGD8"/>
<dbReference type="EMBL" id="NCKV01002630">
    <property type="protein sequence ID" value="RWS26588.1"/>
    <property type="molecule type" value="Genomic_DNA"/>
</dbReference>
<evidence type="ECO:0000313" key="7">
    <source>
        <dbReference type="Proteomes" id="UP000288716"/>
    </source>
</evidence>
<dbReference type="SUPFAM" id="SSF48726">
    <property type="entry name" value="Immunoglobulin"/>
    <property type="match status" value="1"/>
</dbReference>
<dbReference type="InterPro" id="IPR036179">
    <property type="entry name" value="Ig-like_dom_sf"/>
</dbReference>
<keyword evidence="4" id="KW-0393">Immunoglobulin domain</keyword>
<dbReference type="OrthoDB" id="6502474at2759"/>
<dbReference type="GO" id="GO:0043005">
    <property type="term" value="C:neuron projection"/>
    <property type="evidence" value="ECO:0007669"/>
    <property type="project" value="TreeGrafter"/>
</dbReference>
<dbReference type="PANTHER" id="PTHR12231">
    <property type="entry name" value="CTX-RELATED TYPE I TRANSMEMBRANE PROTEIN"/>
    <property type="match status" value="1"/>
</dbReference>
<evidence type="ECO:0000256" key="2">
    <source>
        <dbReference type="ARBA" id="ARBA00022737"/>
    </source>
</evidence>
<dbReference type="STRING" id="299467.A0A443SGD8"/>
<evidence type="ECO:0000256" key="1">
    <source>
        <dbReference type="ARBA" id="ARBA00022729"/>
    </source>
</evidence>
<evidence type="ECO:0000313" key="6">
    <source>
        <dbReference type="EMBL" id="RWS26588.1"/>
    </source>
</evidence>
<sequence>MKSRLNLYAFAQDVKFVIITAVSPLIWTPKQMVGAPLGSDVTLECNLESHPHSVTFWTKNLGSQIIVSNAKYDSIIVEGTSSVYKSEIRLRIKDLKPSDFTDYTCVARNALGETRGTIQLYEIPKPSTQTSDIASYTSSSREIPHRKKYIYYHGTKSSVVSEDSQSGNLYKFIFCRMLKLCVAFVFLQRK</sequence>
<protein>
    <submittedName>
        <fullName evidence="6">Lachesin-like protein</fullName>
    </submittedName>
</protein>
<evidence type="ECO:0000256" key="3">
    <source>
        <dbReference type="ARBA" id="ARBA00023157"/>
    </source>
</evidence>
<keyword evidence="1" id="KW-0732">Signal</keyword>
<dbReference type="Pfam" id="PF13927">
    <property type="entry name" value="Ig_3"/>
    <property type="match status" value="1"/>
</dbReference>
<dbReference type="InterPro" id="IPR003598">
    <property type="entry name" value="Ig_sub2"/>
</dbReference>
<proteinExistence type="predicted"/>
<dbReference type="PROSITE" id="PS50835">
    <property type="entry name" value="IG_LIKE"/>
    <property type="match status" value="1"/>
</dbReference>
<dbReference type="SMART" id="SM00408">
    <property type="entry name" value="IGc2"/>
    <property type="match status" value="1"/>
</dbReference>
<dbReference type="Proteomes" id="UP000288716">
    <property type="component" value="Unassembled WGS sequence"/>
</dbReference>
<keyword evidence="7" id="KW-1185">Reference proteome</keyword>
<feature type="domain" description="Ig-like" evidence="5">
    <location>
        <begin position="24"/>
        <end position="119"/>
    </location>
</feature>
<dbReference type="CDD" id="cd00096">
    <property type="entry name" value="Ig"/>
    <property type="match status" value="1"/>
</dbReference>
<comment type="caution">
    <text evidence="6">The sequence shown here is derived from an EMBL/GenBank/DDBJ whole genome shotgun (WGS) entry which is preliminary data.</text>
</comment>
<dbReference type="InterPro" id="IPR051170">
    <property type="entry name" value="Neural/epithelial_adhesion"/>
</dbReference>
<organism evidence="6 7">
    <name type="scientific">Leptotrombidium deliense</name>
    <dbReference type="NCBI Taxonomy" id="299467"/>
    <lineage>
        <taxon>Eukaryota</taxon>
        <taxon>Metazoa</taxon>
        <taxon>Ecdysozoa</taxon>
        <taxon>Arthropoda</taxon>
        <taxon>Chelicerata</taxon>
        <taxon>Arachnida</taxon>
        <taxon>Acari</taxon>
        <taxon>Acariformes</taxon>
        <taxon>Trombidiformes</taxon>
        <taxon>Prostigmata</taxon>
        <taxon>Anystina</taxon>
        <taxon>Parasitengona</taxon>
        <taxon>Trombiculoidea</taxon>
        <taxon>Trombiculidae</taxon>
        <taxon>Leptotrombidium</taxon>
    </lineage>
</organism>
<evidence type="ECO:0000256" key="4">
    <source>
        <dbReference type="ARBA" id="ARBA00023319"/>
    </source>
</evidence>
<dbReference type="SMART" id="SM00409">
    <property type="entry name" value="IG"/>
    <property type="match status" value="1"/>
</dbReference>
<dbReference type="VEuPathDB" id="VectorBase:LDEU005452"/>
<name>A0A443SGD8_9ACAR</name>
<dbReference type="InterPro" id="IPR007110">
    <property type="entry name" value="Ig-like_dom"/>
</dbReference>
<dbReference type="Gene3D" id="2.60.40.10">
    <property type="entry name" value="Immunoglobulins"/>
    <property type="match status" value="1"/>
</dbReference>
<keyword evidence="2" id="KW-0677">Repeat</keyword>
<dbReference type="PANTHER" id="PTHR12231:SF253">
    <property type="entry name" value="DPR-INTERACTING PROTEIN ETA, ISOFORM B-RELATED"/>
    <property type="match status" value="1"/>
</dbReference>
<accession>A0A443SGD8</accession>
<keyword evidence="3" id="KW-1015">Disulfide bond</keyword>
<gene>
    <name evidence="6" type="ORF">B4U80_02391</name>
</gene>